<sequence>MNILDYKNTPSAAQTNKNEYFRNLNDDSDIILQQTLIFDKLFTSSNDSDDLFTLLSCLSNTISGRVKALKEEFLSEKFHDLLFNNLSFDLPLISETVLIVITKLLTIYGDKNFDRFCESDFLLKYFDFIFHENLSLKICSFRIFALVSSISEENAIKCLDFFVGIYEQMNLPRNEEVLMYGLCFILQIMKINDLNVFYYFEDFSFVFESLNSSNMKIRLISMEIYREAVLKKLDYFLENIDQVLLFDDTSSEIVAASLRICKTFTSLSPMSAQSMILIYKLFHLLSHRSTPNIRFLTLESIESCLSHFPTVFEYNDSYTQVILKTVKNGGLNIQVQGALCLAYVILKIDISNIVKVPIQEIMNLFLHVLESDSEVKKIRVIFSALLLMIDATTTFDNCLEVLKPVYEFDFSQLSEKMPENVKHVKDKLDKISRNQKIPL</sequence>
<protein>
    <submittedName>
        <fullName evidence="1">Uncharacterized protein</fullName>
    </submittedName>
</protein>
<evidence type="ECO:0000313" key="1">
    <source>
        <dbReference type="EMBL" id="OHS99955.1"/>
    </source>
</evidence>
<comment type="caution">
    <text evidence="1">The sequence shown here is derived from an EMBL/GenBank/DDBJ whole genome shotgun (WGS) entry which is preliminary data.</text>
</comment>
<dbReference type="SUPFAM" id="SSF48371">
    <property type="entry name" value="ARM repeat"/>
    <property type="match status" value="1"/>
</dbReference>
<dbReference type="GeneID" id="94843832"/>
<organism evidence="1 2">
    <name type="scientific">Tritrichomonas foetus</name>
    <dbReference type="NCBI Taxonomy" id="1144522"/>
    <lineage>
        <taxon>Eukaryota</taxon>
        <taxon>Metamonada</taxon>
        <taxon>Parabasalia</taxon>
        <taxon>Tritrichomonadida</taxon>
        <taxon>Tritrichomonadidae</taxon>
        <taxon>Tritrichomonas</taxon>
    </lineage>
</organism>
<accession>A0A1J4JR21</accession>
<evidence type="ECO:0000313" key="2">
    <source>
        <dbReference type="Proteomes" id="UP000179807"/>
    </source>
</evidence>
<proteinExistence type="predicted"/>
<dbReference type="EMBL" id="MLAK01000979">
    <property type="protein sequence ID" value="OHS99955.1"/>
    <property type="molecule type" value="Genomic_DNA"/>
</dbReference>
<keyword evidence="2" id="KW-1185">Reference proteome</keyword>
<name>A0A1J4JR21_9EUKA</name>
<dbReference type="InterPro" id="IPR016024">
    <property type="entry name" value="ARM-type_fold"/>
</dbReference>
<dbReference type="AlphaFoldDB" id="A0A1J4JR21"/>
<dbReference type="Proteomes" id="UP000179807">
    <property type="component" value="Unassembled WGS sequence"/>
</dbReference>
<gene>
    <name evidence="1" type="ORF">TRFO_33523</name>
</gene>
<dbReference type="VEuPathDB" id="TrichDB:TRFO_33523"/>
<dbReference type="RefSeq" id="XP_068353092.1">
    <property type="nucleotide sequence ID" value="XM_068509128.1"/>
</dbReference>
<reference evidence="1" key="1">
    <citation type="submission" date="2016-10" db="EMBL/GenBank/DDBJ databases">
        <authorList>
            <person name="Benchimol M."/>
            <person name="Almeida L.G."/>
            <person name="Vasconcelos A.T."/>
            <person name="Perreira-Neves A."/>
            <person name="Rosa I.A."/>
            <person name="Tasca T."/>
            <person name="Bogo M.R."/>
            <person name="de Souza W."/>
        </authorList>
    </citation>
    <scope>NUCLEOTIDE SEQUENCE [LARGE SCALE GENOMIC DNA]</scope>
    <source>
        <strain evidence="1">K</strain>
    </source>
</reference>